<dbReference type="InterPro" id="IPR036812">
    <property type="entry name" value="NAD(P)_OxRdtase_dom_sf"/>
</dbReference>
<evidence type="ECO:0000256" key="1">
    <source>
        <dbReference type="ARBA" id="ARBA00023002"/>
    </source>
</evidence>
<protein>
    <submittedName>
        <fullName evidence="3">Aldo/keto reductase</fullName>
    </submittedName>
</protein>
<gene>
    <name evidence="3" type="ORF">C2R22_14855</name>
</gene>
<evidence type="ECO:0000313" key="3">
    <source>
        <dbReference type="EMBL" id="AUV82766.1"/>
    </source>
</evidence>
<dbReference type="CDD" id="cd19079">
    <property type="entry name" value="AKR_EcYajO-like"/>
    <property type="match status" value="1"/>
</dbReference>
<sequence length="330" mass="36989">MTDVDMAYTRLGRTGLEVSRLCLGCMNFGSAREWMLDDRDRSIDLVREALDSGVNFLDTANAYSRGESEEIVGEAIESYDREELVLATKVYFPMGEGPNKSGLSRKHILDQVENSLDRLGTDYIDLYQIHRWDPDVEIEETLSALDSLVESGKVRYLGASTMSAYQFTRALYTADVEGYERFACMQPEYNAVDRHEEANLLPVCAGEGVGVIPWSPLAGGFLAGKYDRDAEVPEGSRAETDDYTENRFTDENWDVLDAVREVAAEVDATPAQVSLAWLLHKEVVDAPIVGPRTERHLRENLQAVELDLTDEQLDRIEAPKTPRWPAPGKD</sequence>
<keyword evidence="4" id="KW-1185">Reference proteome</keyword>
<dbReference type="KEGG" id="srub:C2R22_14855"/>
<feature type="domain" description="NADP-dependent oxidoreductase" evidence="2">
    <location>
        <begin position="20"/>
        <end position="318"/>
    </location>
</feature>
<accession>A0A2I8VLG3</accession>
<dbReference type="AlphaFoldDB" id="A0A2I8VLG3"/>
<dbReference type="PRINTS" id="PR00069">
    <property type="entry name" value="ALDKETRDTASE"/>
</dbReference>
<evidence type="ECO:0000259" key="2">
    <source>
        <dbReference type="Pfam" id="PF00248"/>
    </source>
</evidence>
<name>A0A2I8VLG3_9EURY</name>
<keyword evidence="1" id="KW-0560">Oxidoreductase</keyword>
<reference evidence="3 4" key="1">
    <citation type="submission" date="2018-01" db="EMBL/GenBank/DDBJ databases">
        <title>Complete genome sequence of Salinigranum rubrum GX10T, an extremely halophilic archaeon isolated from a marine solar saltern.</title>
        <authorList>
            <person name="Han S."/>
        </authorList>
    </citation>
    <scope>NUCLEOTIDE SEQUENCE [LARGE SCALE GENOMIC DNA]</scope>
    <source>
        <strain evidence="3 4">GX10</strain>
    </source>
</reference>
<dbReference type="InterPro" id="IPR020471">
    <property type="entry name" value="AKR"/>
</dbReference>
<dbReference type="InterPro" id="IPR050523">
    <property type="entry name" value="AKR_Detox_Biosynth"/>
</dbReference>
<proteinExistence type="predicted"/>
<dbReference type="GO" id="GO:0016491">
    <property type="term" value="F:oxidoreductase activity"/>
    <property type="evidence" value="ECO:0007669"/>
    <property type="project" value="UniProtKB-KW"/>
</dbReference>
<dbReference type="InterPro" id="IPR023210">
    <property type="entry name" value="NADP_OxRdtase_dom"/>
</dbReference>
<organism evidence="3 4">
    <name type="scientific">Salinigranum rubrum</name>
    <dbReference type="NCBI Taxonomy" id="755307"/>
    <lineage>
        <taxon>Archaea</taxon>
        <taxon>Methanobacteriati</taxon>
        <taxon>Methanobacteriota</taxon>
        <taxon>Stenosarchaea group</taxon>
        <taxon>Halobacteria</taxon>
        <taxon>Halobacteriales</taxon>
        <taxon>Haloferacaceae</taxon>
        <taxon>Salinigranum</taxon>
    </lineage>
</organism>
<evidence type="ECO:0000313" key="4">
    <source>
        <dbReference type="Proteomes" id="UP000236584"/>
    </source>
</evidence>
<dbReference type="Gene3D" id="3.20.20.100">
    <property type="entry name" value="NADP-dependent oxidoreductase domain"/>
    <property type="match status" value="1"/>
</dbReference>
<dbReference type="Pfam" id="PF00248">
    <property type="entry name" value="Aldo_ket_red"/>
    <property type="match status" value="1"/>
</dbReference>
<dbReference type="GO" id="GO:0005829">
    <property type="term" value="C:cytosol"/>
    <property type="evidence" value="ECO:0007669"/>
    <property type="project" value="TreeGrafter"/>
</dbReference>
<dbReference type="Proteomes" id="UP000236584">
    <property type="component" value="Chromosome"/>
</dbReference>
<dbReference type="FunFam" id="3.20.20.100:FF:000004">
    <property type="entry name" value="Oxidoreductase, aldo/keto reductase"/>
    <property type="match status" value="1"/>
</dbReference>
<dbReference type="SUPFAM" id="SSF51430">
    <property type="entry name" value="NAD(P)-linked oxidoreductase"/>
    <property type="match status" value="1"/>
</dbReference>
<dbReference type="EMBL" id="CP026309">
    <property type="protein sequence ID" value="AUV82766.1"/>
    <property type="molecule type" value="Genomic_DNA"/>
</dbReference>
<dbReference type="PANTHER" id="PTHR43364:SF4">
    <property type="entry name" value="NAD(P)-LINKED OXIDOREDUCTASE SUPERFAMILY PROTEIN"/>
    <property type="match status" value="1"/>
</dbReference>
<dbReference type="PANTHER" id="PTHR43364">
    <property type="entry name" value="NADH-SPECIFIC METHYLGLYOXAL REDUCTASE-RELATED"/>
    <property type="match status" value="1"/>
</dbReference>